<proteinExistence type="predicted"/>
<gene>
    <name evidence="2" type="ORF">ACFQPF_02910</name>
</gene>
<keyword evidence="3" id="KW-1185">Reference proteome</keyword>
<name>A0ABW2NPL1_9BACL</name>
<dbReference type="InterPro" id="IPR029058">
    <property type="entry name" value="AB_hydrolase_fold"/>
</dbReference>
<feature type="domain" description="AB hydrolase-1" evidence="1">
    <location>
        <begin position="22"/>
        <end position="59"/>
    </location>
</feature>
<dbReference type="GO" id="GO:0016787">
    <property type="term" value="F:hydrolase activity"/>
    <property type="evidence" value="ECO:0007669"/>
    <property type="project" value="UniProtKB-KW"/>
</dbReference>
<dbReference type="Gene3D" id="3.40.50.1820">
    <property type="entry name" value="alpha/beta hydrolase"/>
    <property type="match status" value="1"/>
</dbReference>
<organism evidence="2 3">
    <name type="scientific">Fictibacillus iocasae</name>
    <dbReference type="NCBI Taxonomy" id="2715437"/>
    <lineage>
        <taxon>Bacteria</taxon>
        <taxon>Bacillati</taxon>
        <taxon>Bacillota</taxon>
        <taxon>Bacilli</taxon>
        <taxon>Bacillales</taxon>
        <taxon>Fictibacillaceae</taxon>
        <taxon>Fictibacillus</taxon>
    </lineage>
</organism>
<comment type="caution">
    <text evidence="2">The sequence shown here is derived from an EMBL/GenBank/DDBJ whole genome shotgun (WGS) entry which is preliminary data.</text>
</comment>
<evidence type="ECO:0000259" key="1">
    <source>
        <dbReference type="Pfam" id="PF00561"/>
    </source>
</evidence>
<dbReference type="EMBL" id="JBHTCP010000004">
    <property type="protein sequence ID" value="MFC7370621.1"/>
    <property type="molecule type" value="Genomic_DNA"/>
</dbReference>
<dbReference type="Pfam" id="PF00561">
    <property type="entry name" value="Abhydrolase_1"/>
    <property type="match status" value="1"/>
</dbReference>
<sequence>MGYYVKTKKGINLYVEDTGSGKPVLLIHCWPVNHKMFEYQLNVLPLHGFRFIAIDLRGF</sequence>
<accession>A0ABW2NPL1</accession>
<evidence type="ECO:0000313" key="2">
    <source>
        <dbReference type="EMBL" id="MFC7370621.1"/>
    </source>
</evidence>
<reference evidence="3" key="1">
    <citation type="journal article" date="2019" name="Int. J. Syst. Evol. Microbiol.">
        <title>The Global Catalogue of Microorganisms (GCM) 10K type strain sequencing project: providing services to taxonomists for standard genome sequencing and annotation.</title>
        <authorList>
            <consortium name="The Broad Institute Genomics Platform"/>
            <consortium name="The Broad Institute Genome Sequencing Center for Infectious Disease"/>
            <person name="Wu L."/>
            <person name="Ma J."/>
        </authorList>
    </citation>
    <scope>NUCLEOTIDE SEQUENCE [LARGE SCALE GENOMIC DNA]</scope>
    <source>
        <strain evidence="3">NBRC 106396</strain>
    </source>
</reference>
<dbReference type="SUPFAM" id="SSF53474">
    <property type="entry name" value="alpha/beta-Hydrolases"/>
    <property type="match status" value="1"/>
</dbReference>
<evidence type="ECO:0000313" key="3">
    <source>
        <dbReference type="Proteomes" id="UP001596549"/>
    </source>
</evidence>
<protein>
    <submittedName>
        <fullName evidence="2">Alpha/beta fold hydrolase</fullName>
    </submittedName>
</protein>
<dbReference type="Proteomes" id="UP001596549">
    <property type="component" value="Unassembled WGS sequence"/>
</dbReference>
<keyword evidence="2" id="KW-0378">Hydrolase</keyword>
<dbReference type="InterPro" id="IPR000073">
    <property type="entry name" value="AB_hydrolase_1"/>
</dbReference>
<dbReference type="RefSeq" id="WP_379746256.1">
    <property type="nucleotide sequence ID" value="NZ_JBHTCP010000004.1"/>
</dbReference>